<reference evidence="3 4" key="1">
    <citation type="journal article" date="2015" name="Microbiome">
        <title>Genomic resolution of linkages in carbon, nitrogen, and sulfur cycling among widespread estuary sediment bacteria.</title>
        <authorList>
            <person name="Baker B.J."/>
            <person name="Lazar C.S."/>
            <person name="Teske A.P."/>
            <person name="Dick G.J."/>
        </authorList>
    </citation>
    <scope>NUCLEOTIDE SEQUENCE [LARGE SCALE GENOMIC DNA]</scope>
    <source>
        <strain evidence="3">SM1_77</strain>
    </source>
</reference>
<dbReference type="NCBIfam" id="TIGR04183">
    <property type="entry name" value="Por_Secre_tail"/>
    <property type="match status" value="1"/>
</dbReference>
<dbReference type="CDD" id="cd15482">
    <property type="entry name" value="Sialidase_non-viral"/>
    <property type="match status" value="1"/>
</dbReference>
<evidence type="ECO:0000313" key="3">
    <source>
        <dbReference type="EMBL" id="KPL15979.1"/>
    </source>
</evidence>
<dbReference type="InterPro" id="IPR026444">
    <property type="entry name" value="Secre_tail"/>
</dbReference>
<gene>
    <name evidence="3" type="ORF">AMJ74_00010</name>
</gene>
<name>A0A0S8K426_UNCW3</name>
<evidence type="ECO:0000256" key="1">
    <source>
        <dbReference type="SAM" id="SignalP"/>
    </source>
</evidence>
<dbReference type="Gene3D" id="2.120.10.10">
    <property type="match status" value="2"/>
</dbReference>
<dbReference type="InterPro" id="IPR036278">
    <property type="entry name" value="Sialidase_sf"/>
</dbReference>
<evidence type="ECO:0000259" key="2">
    <source>
        <dbReference type="Pfam" id="PF18962"/>
    </source>
</evidence>
<feature type="chain" id="PRO_5006649432" description="Secretion system C-terminal sorting domain-containing protein" evidence="1">
    <location>
        <begin position="20"/>
        <end position="481"/>
    </location>
</feature>
<feature type="signal peptide" evidence="1">
    <location>
        <begin position="1"/>
        <end position="19"/>
    </location>
</feature>
<comment type="caution">
    <text evidence="3">The sequence shown here is derived from an EMBL/GenBank/DDBJ whole genome shotgun (WGS) entry which is preliminary data.</text>
</comment>
<dbReference type="Pfam" id="PF18962">
    <property type="entry name" value="Por_Secre_tail"/>
    <property type="match status" value="1"/>
</dbReference>
<dbReference type="EMBL" id="LJVE01000001">
    <property type="protein sequence ID" value="KPL15979.1"/>
    <property type="molecule type" value="Genomic_DNA"/>
</dbReference>
<organism evidence="3 4">
    <name type="scientific">candidate division WOR_3 bacterium SM1_77</name>
    <dbReference type="NCBI Taxonomy" id="1703778"/>
    <lineage>
        <taxon>Bacteria</taxon>
        <taxon>Bacteria division WOR-3</taxon>
    </lineage>
</organism>
<dbReference type="AlphaFoldDB" id="A0A0S8K426"/>
<keyword evidence="1" id="KW-0732">Signal</keyword>
<evidence type="ECO:0000313" key="4">
    <source>
        <dbReference type="Proteomes" id="UP000050975"/>
    </source>
</evidence>
<proteinExistence type="predicted"/>
<feature type="domain" description="Secretion system C-terminal sorting" evidence="2">
    <location>
        <begin position="406"/>
        <end position="478"/>
    </location>
</feature>
<dbReference type="Proteomes" id="UP000050975">
    <property type="component" value="Unassembled WGS sequence"/>
</dbReference>
<dbReference type="SUPFAM" id="SSF50939">
    <property type="entry name" value="Sialidases"/>
    <property type="match status" value="1"/>
</dbReference>
<sequence length="481" mass="54923">MKKAVFLLLLCLLFTNAYAQWSADRRLSNIQGSSFGPRAACWGDTIHVVWWETYQNPQHHEEVFSKRSLDGGDNWEAETILSVEDSIHGVGPNIAVWQNSVHVTWNEMYASYYAICYKKSTDGGTTWYATDTLRKEGIGGWGAHWIAAKDSNVYVVYIYEDGTLNFTKSTDNGETWSNHQIIGNGGARPRICTFPNIDSSLVVSVNNTIFNREVYCYLSTDVGATWSDSIVISDFDTISSQRPAMATDDSGGIHITWYDYKYSPYPWTGDIFYRASRDSGNSWQNIDSLTVTHRAHACDILAENSNVHVVWQDDRHDFDENFEIYYRMSSDLGQTWEQEVRLTDTLGHSRAPALTCDSQYVHLFWSDNRDDLTNRQGEIYYKRKDLSPSITEAQRPVVISKFKCEVYPNPFSQALEIRFWSYAKDPIMKIFDISGKEVIAYEMKEEIGGLKVDTKNLSCGVYFVQIEAGGERVSKKVVKLR</sequence>
<protein>
    <recommendedName>
        <fullName evidence="2">Secretion system C-terminal sorting domain-containing protein</fullName>
    </recommendedName>
</protein>
<accession>A0A0S8K426</accession>